<dbReference type="AlphaFoldDB" id="A0A226EUP9"/>
<dbReference type="OrthoDB" id="10041151at2759"/>
<gene>
    <name evidence="2" type="ORF">Fcan01_04550</name>
</gene>
<feature type="compositionally biased region" description="Low complexity" evidence="1">
    <location>
        <begin position="368"/>
        <end position="391"/>
    </location>
</feature>
<name>A0A226EUP9_FOLCA</name>
<dbReference type="Gene3D" id="1.20.58.60">
    <property type="match status" value="1"/>
</dbReference>
<protein>
    <submittedName>
        <fullName evidence="2">Uncharacterized protein</fullName>
    </submittedName>
</protein>
<dbReference type="EMBL" id="LNIX01000002">
    <property type="protein sequence ID" value="OXA60531.1"/>
    <property type="molecule type" value="Genomic_DNA"/>
</dbReference>
<dbReference type="SUPFAM" id="SSF46966">
    <property type="entry name" value="Spectrin repeat"/>
    <property type="match status" value="2"/>
</dbReference>
<feature type="region of interest" description="Disordered" evidence="1">
    <location>
        <begin position="626"/>
        <end position="681"/>
    </location>
</feature>
<feature type="compositionally biased region" description="Basic residues" evidence="1">
    <location>
        <begin position="394"/>
        <end position="403"/>
    </location>
</feature>
<dbReference type="GO" id="GO:0005737">
    <property type="term" value="C:cytoplasm"/>
    <property type="evidence" value="ECO:0007669"/>
    <property type="project" value="UniProtKB-ARBA"/>
</dbReference>
<evidence type="ECO:0000313" key="3">
    <source>
        <dbReference type="Proteomes" id="UP000198287"/>
    </source>
</evidence>
<dbReference type="CDD" id="cd00176">
    <property type="entry name" value="SPEC"/>
    <property type="match status" value="1"/>
</dbReference>
<dbReference type="InterPro" id="IPR018159">
    <property type="entry name" value="Spectrin/alpha-actinin"/>
</dbReference>
<feature type="region of interest" description="Disordered" evidence="1">
    <location>
        <begin position="737"/>
        <end position="789"/>
    </location>
</feature>
<feature type="compositionally biased region" description="Low complexity" evidence="1">
    <location>
        <begin position="656"/>
        <end position="681"/>
    </location>
</feature>
<accession>A0A226EUP9</accession>
<dbReference type="STRING" id="158441.A0A226EUP9"/>
<feature type="compositionally biased region" description="Polar residues" evidence="1">
    <location>
        <begin position="357"/>
        <end position="367"/>
    </location>
</feature>
<feature type="compositionally biased region" description="Low complexity" evidence="1">
    <location>
        <begin position="763"/>
        <end position="775"/>
    </location>
</feature>
<evidence type="ECO:0000256" key="1">
    <source>
        <dbReference type="SAM" id="MobiDB-lite"/>
    </source>
</evidence>
<comment type="caution">
    <text evidence="2">The sequence shown here is derived from an EMBL/GenBank/DDBJ whole genome shotgun (WGS) entry which is preliminary data.</text>
</comment>
<feature type="region of interest" description="Disordered" evidence="1">
    <location>
        <begin position="698"/>
        <end position="723"/>
    </location>
</feature>
<keyword evidence="3" id="KW-1185">Reference proteome</keyword>
<reference evidence="2 3" key="1">
    <citation type="submission" date="2015-12" db="EMBL/GenBank/DDBJ databases">
        <title>The genome of Folsomia candida.</title>
        <authorList>
            <person name="Faddeeva A."/>
            <person name="Derks M.F."/>
            <person name="Anvar Y."/>
            <person name="Smit S."/>
            <person name="Van Straalen N."/>
            <person name="Roelofs D."/>
        </authorList>
    </citation>
    <scope>NUCLEOTIDE SEQUENCE [LARGE SCALE GENOMIC DNA]</scope>
    <source>
        <strain evidence="2 3">VU population</strain>
        <tissue evidence="2">Whole body</tissue>
    </source>
</reference>
<feature type="compositionally biased region" description="Polar residues" evidence="1">
    <location>
        <begin position="1"/>
        <end position="15"/>
    </location>
</feature>
<evidence type="ECO:0000313" key="2">
    <source>
        <dbReference type="EMBL" id="OXA60531.1"/>
    </source>
</evidence>
<feature type="compositionally biased region" description="Basic and acidic residues" evidence="1">
    <location>
        <begin position="629"/>
        <end position="638"/>
    </location>
</feature>
<feature type="compositionally biased region" description="Polar residues" evidence="1">
    <location>
        <begin position="23"/>
        <end position="32"/>
    </location>
</feature>
<sequence>MPQMKCSQSMSSLATPENHRKSPTNTRLCSSSRKPRRTFEKKMWRRSWGSYERSYDDRGGGEDDVQMQEEEIHGNLISKVTVETNLGQFLEDYTVICDWLNYAQVQRGNSADAGTLSELGTELLRRQPWRIQINENAKSLLKSFPLLKEECGWRMRHLNSQWDALEKILLCQSPAVAVETGKKSGNDSGIDWLREWLSEMEDQLQPLDFRTQWNPELVKILVEHHKGLQSEIESKSDKVHESLRQFEESAREIAKKSRLEKRWWQLRLRVLEWIQHLEGVRINLNNQLKKGNKSIGRESVLSSDEETAEPLTKYRRLGNGDINSVATEEVHSNEEFNFIDEEKDVVMGQLHDDSVCITPQQSPLYTPTSGSSSSINSSHSSHTHSSSSSTSQNLKRKPTHKNYSKLPPFDHAPLSHAPFHLDDLLDGANISTYYFKHSEQKEMLSCQPTSHPPSGVAMETNSDTIAFSSGGEDKLDAVQSQNQSPSNVESENMDFNRGLTTMVAMETKNRIKLEKEIGDLVEKAEELAKRNFNGGDFLGGFISSGEDEECEDPVAIETSVSASAKIKDKSFAKLKEKFTKMEEILVETRKKIKSGGNCGGVVQSGGCDAGGVVGKKLKTARVRQWVRQNSKENSENHHGNAGRRFKPPPTTTPGGSCDASAESDSSSHFSSTSSDDPTTTTTSTLLLHQTQATLNFLRNRSSTSDDSAAEFVSKKKKPRPKSFEFHSSDTAAFLGGGGCGSDESLGRRKRVRKRGGRRKSDAGENVGVGVEKGGNPRNTITKSPWQPPPPCVPNLRPCLGEIPTPTAASANERHGIVKHGTRLGQLSGKIPERAVQRGSLRSERHVEIARIRRGLWTILKSKAQFGIQFCWWV</sequence>
<feature type="region of interest" description="Disordered" evidence="1">
    <location>
        <begin position="1"/>
        <end position="37"/>
    </location>
</feature>
<feature type="region of interest" description="Disordered" evidence="1">
    <location>
        <begin position="357"/>
        <end position="409"/>
    </location>
</feature>
<feature type="compositionally biased region" description="Basic residues" evidence="1">
    <location>
        <begin position="747"/>
        <end position="757"/>
    </location>
</feature>
<proteinExistence type="predicted"/>
<dbReference type="Proteomes" id="UP000198287">
    <property type="component" value="Unassembled WGS sequence"/>
</dbReference>
<organism evidence="2 3">
    <name type="scientific">Folsomia candida</name>
    <name type="common">Springtail</name>
    <dbReference type="NCBI Taxonomy" id="158441"/>
    <lineage>
        <taxon>Eukaryota</taxon>
        <taxon>Metazoa</taxon>
        <taxon>Ecdysozoa</taxon>
        <taxon>Arthropoda</taxon>
        <taxon>Hexapoda</taxon>
        <taxon>Collembola</taxon>
        <taxon>Entomobryomorpha</taxon>
        <taxon>Isotomoidea</taxon>
        <taxon>Isotomidae</taxon>
        <taxon>Proisotominae</taxon>
        <taxon>Folsomia</taxon>
    </lineage>
</organism>